<comment type="caution">
    <text evidence="1">The sequence shown here is derived from an EMBL/GenBank/DDBJ whole genome shotgun (WGS) entry which is preliminary data.</text>
</comment>
<dbReference type="SUPFAM" id="SSF52047">
    <property type="entry name" value="RNI-like"/>
    <property type="match status" value="1"/>
</dbReference>
<name>A0AAD5P9B1_9FUNG</name>
<accession>A0AAD5P9B1</accession>
<gene>
    <name evidence="1" type="ORF">BDA99DRAFT_523139</name>
</gene>
<dbReference type="InterPro" id="IPR032675">
    <property type="entry name" value="LRR_dom_sf"/>
</dbReference>
<evidence type="ECO:0000313" key="1">
    <source>
        <dbReference type="EMBL" id="KAI9250207.1"/>
    </source>
</evidence>
<dbReference type="AlphaFoldDB" id="A0AAD5P9B1"/>
<protein>
    <recommendedName>
        <fullName evidence="3">F-box domain-containing protein</fullName>
    </recommendedName>
</protein>
<evidence type="ECO:0000313" key="2">
    <source>
        <dbReference type="Proteomes" id="UP001209540"/>
    </source>
</evidence>
<proteinExistence type="predicted"/>
<dbReference type="Proteomes" id="UP001209540">
    <property type="component" value="Unassembled WGS sequence"/>
</dbReference>
<organism evidence="1 2">
    <name type="scientific">Phascolomyces articulosus</name>
    <dbReference type="NCBI Taxonomy" id="60185"/>
    <lineage>
        <taxon>Eukaryota</taxon>
        <taxon>Fungi</taxon>
        <taxon>Fungi incertae sedis</taxon>
        <taxon>Mucoromycota</taxon>
        <taxon>Mucoromycotina</taxon>
        <taxon>Mucoromycetes</taxon>
        <taxon>Mucorales</taxon>
        <taxon>Lichtheimiaceae</taxon>
        <taxon>Phascolomyces</taxon>
    </lineage>
</organism>
<dbReference type="SUPFAM" id="SSF81383">
    <property type="entry name" value="F-box domain"/>
    <property type="match status" value="1"/>
</dbReference>
<reference evidence="1" key="2">
    <citation type="submission" date="2023-02" db="EMBL/GenBank/DDBJ databases">
        <authorList>
            <consortium name="DOE Joint Genome Institute"/>
            <person name="Mondo S.J."/>
            <person name="Chang Y."/>
            <person name="Wang Y."/>
            <person name="Ahrendt S."/>
            <person name="Andreopoulos W."/>
            <person name="Barry K."/>
            <person name="Beard J."/>
            <person name="Benny G.L."/>
            <person name="Blankenship S."/>
            <person name="Bonito G."/>
            <person name="Cuomo C."/>
            <person name="Desiro A."/>
            <person name="Gervers K.A."/>
            <person name="Hundley H."/>
            <person name="Kuo A."/>
            <person name="LaButti K."/>
            <person name="Lang B.F."/>
            <person name="Lipzen A."/>
            <person name="O'Donnell K."/>
            <person name="Pangilinan J."/>
            <person name="Reynolds N."/>
            <person name="Sandor L."/>
            <person name="Smith M.W."/>
            <person name="Tsang A."/>
            <person name="Grigoriev I.V."/>
            <person name="Stajich J.E."/>
            <person name="Spatafora J.W."/>
        </authorList>
    </citation>
    <scope>NUCLEOTIDE SEQUENCE</scope>
    <source>
        <strain evidence="1">RSA 2281</strain>
    </source>
</reference>
<evidence type="ECO:0008006" key="3">
    <source>
        <dbReference type="Google" id="ProtNLM"/>
    </source>
</evidence>
<dbReference type="Gene3D" id="3.80.10.10">
    <property type="entry name" value="Ribonuclease Inhibitor"/>
    <property type="match status" value="2"/>
</dbReference>
<keyword evidence="2" id="KW-1185">Reference proteome</keyword>
<sequence>MIQEENAYDQQLEQRVWDPNIIQLEDEEKLIESLDICGDSKKIDPFQILPTEILTDIMLLLPQDDIRVHCLRVSKLWWNQILGCTELWNVILLHDVEKDSALLPLISYLGYRVKDLTILPSASESVQSKFMTLLRKGHFKTIRAVNLSESAVHHFRPKLTPNLEVTDIFSFWKLENTLTRLEINVGINDGRYPIYVADILQVFNNLTNLYYTIAAKFYFSKHNESIMMTPHQHLINLQIRGYHIEREQAELIAHHCPQLRRLFMYHCQPSVLDTIVKLQHSDTSATLQYLETLIVNSDDTPRHPPFLMFPQKLTTTGTTAIEEKKRKRGIRILHANTIQSSNPASSIFQLINANKHTLETLVGSFQETQHGINRFRHAEVQQTFEVYPDFKLTNLRNITFWYYQGSLKDILLRSIRGSTSLKRLEIQDSIGLNGPILDILLEIPPLDHLGFSASEAIFLEGNYEKLIRLFKKYAQHSENNGSSVKSIAIRDYNSVITDPVLDTLSNINSLEEIWLTGRFYKVSTEQIHRLITKLGEQKLRGICFQDIGGPESEIPLDVVLDDDTINNLEWIHLWILPRITDDGMRALIDKIEKNSRLTFIVNNCPNVTPKCISYVRKKVRTLIFNEACNLFHLRTFDNK</sequence>
<reference evidence="1" key="1">
    <citation type="journal article" date="2022" name="IScience">
        <title>Evolution of zygomycete secretomes and the origins of terrestrial fungal ecologies.</title>
        <authorList>
            <person name="Chang Y."/>
            <person name="Wang Y."/>
            <person name="Mondo S."/>
            <person name="Ahrendt S."/>
            <person name="Andreopoulos W."/>
            <person name="Barry K."/>
            <person name="Beard J."/>
            <person name="Benny G.L."/>
            <person name="Blankenship S."/>
            <person name="Bonito G."/>
            <person name="Cuomo C."/>
            <person name="Desiro A."/>
            <person name="Gervers K.A."/>
            <person name="Hundley H."/>
            <person name="Kuo A."/>
            <person name="LaButti K."/>
            <person name="Lang B.F."/>
            <person name="Lipzen A."/>
            <person name="O'Donnell K."/>
            <person name="Pangilinan J."/>
            <person name="Reynolds N."/>
            <person name="Sandor L."/>
            <person name="Smith M.E."/>
            <person name="Tsang A."/>
            <person name="Grigoriev I.V."/>
            <person name="Stajich J.E."/>
            <person name="Spatafora J.W."/>
        </authorList>
    </citation>
    <scope>NUCLEOTIDE SEQUENCE</scope>
    <source>
        <strain evidence="1">RSA 2281</strain>
    </source>
</reference>
<dbReference type="InterPro" id="IPR036047">
    <property type="entry name" value="F-box-like_dom_sf"/>
</dbReference>
<dbReference type="EMBL" id="JAIXMP010000033">
    <property type="protein sequence ID" value="KAI9250207.1"/>
    <property type="molecule type" value="Genomic_DNA"/>
</dbReference>